<evidence type="ECO:0000313" key="3">
    <source>
        <dbReference type="Proteomes" id="UP000095706"/>
    </source>
</evidence>
<feature type="transmembrane region" description="Helical" evidence="1">
    <location>
        <begin position="78"/>
        <end position="97"/>
    </location>
</feature>
<organism evidence="2 3">
    <name type="scientific">Fusicatenibacter saccharivorans</name>
    <dbReference type="NCBI Taxonomy" id="1150298"/>
    <lineage>
        <taxon>Bacteria</taxon>
        <taxon>Bacillati</taxon>
        <taxon>Bacillota</taxon>
        <taxon>Clostridia</taxon>
        <taxon>Lachnospirales</taxon>
        <taxon>Lachnospiraceae</taxon>
        <taxon>Fusicatenibacter</taxon>
    </lineage>
</organism>
<keyword evidence="1" id="KW-0812">Transmembrane</keyword>
<name>A0A174IN98_9FIRM</name>
<proteinExistence type="predicted"/>
<gene>
    <name evidence="2" type="ORF">ERS852406_03027</name>
</gene>
<evidence type="ECO:0000256" key="1">
    <source>
        <dbReference type="SAM" id="Phobius"/>
    </source>
</evidence>
<feature type="transmembrane region" description="Helical" evidence="1">
    <location>
        <begin position="142"/>
        <end position="163"/>
    </location>
</feature>
<dbReference type="AlphaFoldDB" id="A0A174IN98"/>
<dbReference type="Proteomes" id="UP000095706">
    <property type="component" value="Unassembled WGS sequence"/>
</dbReference>
<keyword evidence="1" id="KW-1133">Transmembrane helix</keyword>
<keyword evidence="1" id="KW-0472">Membrane</keyword>
<accession>A0A174IN98</accession>
<dbReference type="EMBL" id="CYYV01000018">
    <property type="protein sequence ID" value="CUO86425.1"/>
    <property type="molecule type" value="Genomic_DNA"/>
</dbReference>
<dbReference type="RefSeq" id="WP_055228532.1">
    <property type="nucleotide sequence ID" value="NZ_CAXSRP010000015.1"/>
</dbReference>
<sequence>MEEQKRRRERKSAAYWLSKSSILYPICILYVMYVKQVEVYITECSVHISSGTMLFVYALCLILWLASPIRSYCADGTANEVLFYAFPPSILMLFLFAQYSLKIVLFLAVLDGIFLVTVLRDLHRKKRKYSPKKFWRLKRSDLNAFLFVSVCVSMVPTCMMIYWKLESPSGAAELYERKKDYNLVQNQENIFQENKEFLLSLKESEWRQKTLEERTIAAQKMVRLETERLGIPEIPLYVKETGSSNCVALYNNEENEIWYAPEHLTSQTAEEFFTGICEECYHGMEYYLLERMDWNSEMANTAYFEEMRKWKLNDNRYISGRDEGDSFEAYQSQPLEASAKKYASSETEALIHFIAVYGDE</sequence>
<feature type="transmembrane region" description="Helical" evidence="1">
    <location>
        <begin position="45"/>
        <end position="66"/>
    </location>
</feature>
<feature type="transmembrane region" description="Helical" evidence="1">
    <location>
        <begin position="103"/>
        <end position="122"/>
    </location>
</feature>
<evidence type="ECO:0000313" key="2">
    <source>
        <dbReference type="EMBL" id="CUO86425.1"/>
    </source>
</evidence>
<reference evidence="2 3" key="1">
    <citation type="submission" date="2015-09" db="EMBL/GenBank/DDBJ databases">
        <authorList>
            <consortium name="Pathogen Informatics"/>
        </authorList>
    </citation>
    <scope>NUCLEOTIDE SEQUENCE [LARGE SCALE GENOMIC DNA]</scope>
    <source>
        <strain evidence="2 3">2789STDY5608849</strain>
    </source>
</reference>
<protein>
    <submittedName>
        <fullName evidence="2">Uncharacterized protein</fullName>
    </submittedName>
</protein>
<feature type="transmembrane region" description="Helical" evidence="1">
    <location>
        <begin position="12"/>
        <end position="33"/>
    </location>
</feature>